<reference evidence="9 10" key="1">
    <citation type="journal article" date="2012" name="PLoS Pathog.">
        <title>Comparative pathogenomics reveals horizontally acquired novel virulence genes in fungi infecting cereal hosts.</title>
        <authorList>
            <person name="Gardiner D.M."/>
            <person name="McDonald M.C."/>
            <person name="Covarelli L."/>
            <person name="Solomon P.S."/>
            <person name="Rusu A.G."/>
            <person name="Marshall M."/>
            <person name="Kazan K."/>
            <person name="Chakraborty S."/>
            <person name="McDonald B.A."/>
            <person name="Manners J.M."/>
        </authorList>
    </citation>
    <scope>NUCLEOTIDE SEQUENCE [LARGE SCALE GENOMIC DNA]</scope>
    <source>
        <strain evidence="9 10">CS3096</strain>
    </source>
</reference>
<evidence type="ECO:0000256" key="1">
    <source>
        <dbReference type="ARBA" id="ARBA00001936"/>
    </source>
</evidence>
<dbReference type="HOGENOM" id="CLU_519751_0_0_1"/>
<dbReference type="InterPro" id="IPR015797">
    <property type="entry name" value="NUDIX_hydrolase-like_dom_sf"/>
</dbReference>
<evidence type="ECO:0000256" key="5">
    <source>
        <dbReference type="ARBA" id="ARBA00022842"/>
    </source>
</evidence>
<dbReference type="eggNOG" id="KOG3904">
    <property type="taxonomic scope" value="Eukaryota"/>
</dbReference>
<feature type="region of interest" description="Disordered" evidence="7">
    <location>
        <begin position="485"/>
        <end position="524"/>
    </location>
</feature>
<comment type="cofactor">
    <cofactor evidence="1">
        <name>Mn(2+)</name>
        <dbReference type="ChEBI" id="CHEBI:29035"/>
    </cofactor>
</comment>
<dbReference type="AlphaFoldDB" id="K3VWT9"/>
<dbReference type="PANTHER" id="PTHR12318:SF0">
    <property type="entry name" value="ACYL-COENZYME A DIPHOSPHATASE NUDT19"/>
    <property type="match status" value="1"/>
</dbReference>
<dbReference type="Proteomes" id="UP000007978">
    <property type="component" value="Chromosome 1"/>
</dbReference>
<gene>
    <name evidence="9" type="ORF">FPSE_12021</name>
</gene>
<dbReference type="PROSITE" id="PS51462">
    <property type="entry name" value="NUDIX"/>
    <property type="match status" value="1"/>
</dbReference>
<dbReference type="CDD" id="cd18870">
    <property type="entry name" value="NUDIX_AcylCoAdiphos_Nudt19"/>
    <property type="match status" value="1"/>
</dbReference>
<dbReference type="PANTHER" id="PTHR12318">
    <property type="entry name" value="TESTOSTERONE-REGULATED PROTEIN RP2"/>
    <property type="match status" value="1"/>
</dbReference>
<sequence>MLGLASFITYVMIEKCIFSFFFYVNVSSLFLCASTGSDVSFTKLYQYHRIVIATGTPQTVRSFGADLHPHRIVKSGPRLAVLQVLTCPYPAVQLEPYSAFAGYVVYACQSLYLVLMSLLFRAIRRSLSRQPLRDTNYAPHRCNHIPRPYLPLMYFRQESSSANKPPPSVPRPSSSVLLVSPANEVLLLHRVHTSSSFASAHVFPGGNLDPYHDGAIPDEGSPERHQDGLAYRIGAIRETFEETGILLARKNNELINLDVKDRDAARKMIHGNQVKFLEWLESVGAEPDLDGLIPFTRWVTPATNNKRFTTQMYLYMLPQSRSDMPSEMLIPTPDNGVEHTAALFAPAQSFLSRASTNSIILFPPQYFLLTLVAKIITSSSEGTGPQQILEQREQLLSFLKQVPTTETEKGKQHKTSMIPWANKVMSPHNLFIRKQDKRIVLGLDKPGPELRDSERGGDWERVVLVNFGKGGPTNVEVRGREEVLEEERQNYKSDRLPLQRHKSHERKETERLVRTSGHISDTSQ</sequence>
<dbReference type="GO" id="GO:0016818">
    <property type="term" value="F:hydrolase activity, acting on acid anhydrides, in phosphorus-containing anhydrides"/>
    <property type="evidence" value="ECO:0007669"/>
    <property type="project" value="InterPro"/>
</dbReference>
<evidence type="ECO:0000259" key="8">
    <source>
        <dbReference type="PROSITE" id="PS51462"/>
    </source>
</evidence>
<comment type="caution">
    <text evidence="9">The sequence shown here is derived from an EMBL/GenBank/DDBJ whole genome shotgun (WGS) entry which is preliminary data.</text>
</comment>
<protein>
    <recommendedName>
        <fullName evidence="8">Nudix hydrolase domain-containing protein</fullName>
    </recommendedName>
</protein>
<dbReference type="InterPro" id="IPR000086">
    <property type="entry name" value="NUDIX_hydrolase_dom"/>
</dbReference>
<dbReference type="EMBL" id="AFNW01000617">
    <property type="protein sequence ID" value="EKJ67805.1"/>
    <property type="molecule type" value="Genomic_DNA"/>
</dbReference>
<evidence type="ECO:0000256" key="3">
    <source>
        <dbReference type="ARBA" id="ARBA00022723"/>
    </source>
</evidence>
<dbReference type="Gene3D" id="3.90.79.10">
    <property type="entry name" value="Nucleoside Triphosphate Pyrophosphohydrolase"/>
    <property type="match status" value="1"/>
</dbReference>
<feature type="compositionally biased region" description="Basic and acidic residues" evidence="7">
    <location>
        <begin position="485"/>
        <end position="497"/>
    </location>
</feature>
<proteinExistence type="predicted"/>
<dbReference type="GO" id="GO:0005739">
    <property type="term" value="C:mitochondrion"/>
    <property type="evidence" value="ECO:0007669"/>
    <property type="project" value="TreeGrafter"/>
</dbReference>
<evidence type="ECO:0000313" key="9">
    <source>
        <dbReference type="EMBL" id="EKJ67805.1"/>
    </source>
</evidence>
<dbReference type="GeneID" id="20370638"/>
<accession>K3VWT9</accession>
<evidence type="ECO:0000256" key="4">
    <source>
        <dbReference type="ARBA" id="ARBA00022801"/>
    </source>
</evidence>
<dbReference type="InterPro" id="IPR039121">
    <property type="entry name" value="NUDT19"/>
</dbReference>
<keyword evidence="3" id="KW-0479">Metal-binding</keyword>
<organism evidence="9 10">
    <name type="scientific">Fusarium pseudograminearum (strain CS3096)</name>
    <name type="common">Wheat and barley crown-rot fungus</name>
    <dbReference type="NCBI Taxonomy" id="1028729"/>
    <lineage>
        <taxon>Eukaryota</taxon>
        <taxon>Fungi</taxon>
        <taxon>Dikarya</taxon>
        <taxon>Ascomycota</taxon>
        <taxon>Pezizomycotina</taxon>
        <taxon>Sordariomycetes</taxon>
        <taxon>Hypocreomycetidae</taxon>
        <taxon>Hypocreales</taxon>
        <taxon>Nectriaceae</taxon>
        <taxon>Fusarium</taxon>
    </lineage>
</organism>
<keyword evidence="4" id="KW-0378">Hydrolase</keyword>
<evidence type="ECO:0000256" key="2">
    <source>
        <dbReference type="ARBA" id="ARBA00001946"/>
    </source>
</evidence>
<feature type="domain" description="Nudix hydrolase" evidence="8">
    <location>
        <begin position="169"/>
        <end position="367"/>
    </location>
</feature>
<evidence type="ECO:0000256" key="7">
    <source>
        <dbReference type="SAM" id="MobiDB-lite"/>
    </source>
</evidence>
<keyword evidence="5" id="KW-0460">Magnesium</keyword>
<dbReference type="SUPFAM" id="SSF55811">
    <property type="entry name" value="Nudix"/>
    <property type="match status" value="1"/>
</dbReference>
<dbReference type="RefSeq" id="XP_009263413.1">
    <property type="nucleotide sequence ID" value="XM_009265138.1"/>
</dbReference>
<keyword evidence="6" id="KW-0464">Manganese</keyword>
<evidence type="ECO:0000313" key="10">
    <source>
        <dbReference type="Proteomes" id="UP000007978"/>
    </source>
</evidence>
<name>K3VWT9_FUSPC</name>
<evidence type="ECO:0000256" key="6">
    <source>
        <dbReference type="ARBA" id="ARBA00023211"/>
    </source>
</evidence>
<comment type="cofactor">
    <cofactor evidence="2">
        <name>Mg(2+)</name>
        <dbReference type="ChEBI" id="CHEBI:18420"/>
    </cofactor>
</comment>
<dbReference type="KEGG" id="fpu:FPSE_12021"/>
<dbReference type="OrthoDB" id="1695362at2759"/>
<dbReference type="GO" id="GO:0046872">
    <property type="term" value="F:metal ion binding"/>
    <property type="evidence" value="ECO:0007669"/>
    <property type="project" value="UniProtKB-KW"/>
</dbReference>
<keyword evidence="10" id="KW-1185">Reference proteome</keyword>